<dbReference type="PANTHER" id="PTHR22791:SF6">
    <property type="entry name" value="RING-TYPE DOMAIN-CONTAINING PROTEIN"/>
    <property type="match status" value="1"/>
</dbReference>
<evidence type="ECO:0000256" key="1">
    <source>
        <dbReference type="ARBA" id="ARBA00022723"/>
    </source>
</evidence>
<dbReference type="Gene3D" id="3.30.40.10">
    <property type="entry name" value="Zinc/RING finger domain, C3HC4 (zinc finger)"/>
    <property type="match status" value="2"/>
</dbReference>
<dbReference type="InterPro" id="IPR051435">
    <property type="entry name" value="RING_finger_E3_ubiq-ligases"/>
</dbReference>
<feature type="domain" description="RING-type" evidence="6">
    <location>
        <begin position="238"/>
        <end position="278"/>
    </location>
</feature>
<sequence>MHHIKGCVKDLKNALHSTHLHEAHEIVYQGGNAAPAGFPCVPDRYEHWGAVERLGIFKYHKYFCGTRENNVVFFGHARQDFVELCDFTGYKLVTDCNDSIKKTEFVMRQPKNDKNKERVSVFRCRSESEAQFWSSLFVKAANLKQDKAEEERRREQEKRNAERKRKHAQMQALLRELQTQTMRRSDSSTDPFVWNGTDWVPREAFDWDGRLQEVLQEAAKWVHIDCTRNDGLNFQVVCTQCGANYQDTDPVLLECHHDFCEACLARMAHHGRIKCARCAHTTPMPSAGLSALPRNHAIQSLYLENIGRRSNSDKSAALELIDAVCHICCNPFEETTPLLLRCGHTICSSCAGDCGKCVSPATVIQCPECRKSVDLKTHAITVNYTLQKTVRDLQELMTSGLRHEESSSELKELIKQSTIRAGENEREEEDEWEEQGAAETA</sequence>
<evidence type="ECO:0000256" key="2">
    <source>
        <dbReference type="ARBA" id="ARBA00022771"/>
    </source>
</evidence>
<organism evidence="7">
    <name type="scientific">Eutreptiella gymnastica</name>
    <dbReference type="NCBI Taxonomy" id="73025"/>
    <lineage>
        <taxon>Eukaryota</taxon>
        <taxon>Discoba</taxon>
        <taxon>Euglenozoa</taxon>
        <taxon>Euglenida</taxon>
        <taxon>Spirocuta</taxon>
        <taxon>Euglenophyceae</taxon>
        <taxon>Eutreptiales</taxon>
        <taxon>Eutreptiaceae</taxon>
        <taxon>Eutreptiella</taxon>
    </lineage>
</organism>
<feature type="domain" description="RING-type" evidence="6">
    <location>
        <begin position="325"/>
        <end position="370"/>
    </location>
</feature>
<protein>
    <recommendedName>
        <fullName evidence="6">RING-type domain-containing protein</fullName>
    </recommendedName>
</protein>
<evidence type="ECO:0000256" key="4">
    <source>
        <dbReference type="PROSITE-ProRule" id="PRU00175"/>
    </source>
</evidence>
<dbReference type="GO" id="GO:0016567">
    <property type="term" value="P:protein ubiquitination"/>
    <property type="evidence" value="ECO:0007669"/>
    <property type="project" value="TreeGrafter"/>
</dbReference>
<gene>
    <name evidence="7" type="ORF">EGYM00163_LOCUS17500</name>
</gene>
<dbReference type="InterPro" id="IPR013083">
    <property type="entry name" value="Znf_RING/FYVE/PHD"/>
</dbReference>
<dbReference type="AlphaFoldDB" id="A0A7S4CU71"/>
<evidence type="ECO:0000256" key="5">
    <source>
        <dbReference type="SAM" id="MobiDB-lite"/>
    </source>
</evidence>
<feature type="compositionally biased region" description="Basic and acidic residues" evidence="5">
    <location>
        <begin position="147"/>
        <end position="160"/>
    </location>
</feature>
<evidence type="ECO:0000256" key="3">
    <source>
        <dbReference type="ARBA" id="ARBA00022833"/>
    </source>
</evidence>
<dbReference type="SMART" id="SM00184">
    <property type="entry name" value="RING"/>
    <property type="match status" value="2"/>
</dbReference>
<accession>A0A7S4CU71</accession>
<keyword evidence="3" id="KW-0862">Zinc</keyword>
<dbReference type="InterPro" id="IPR027370">
    <property type="entry name" value="Znf-RING_euk"/>
</dbReference>
<evidence type="ECO:0000313" key="7">
    <source>
        <dbReference type="EMBL" id="CAE0806373.1"/>
    </source>
</evidence>
<dbReference type="PROSITE" id="PS50089">
    <property type="entry name" value="ZF_RING_2"/>
    <property type="match status" value="2"/>
</dbReference>
<dbReference type="GO" id="GO:0008270">
    <property type="term" value="F:zinc ion binding"/>
    <property type="evidence" value="ECO:0007669"/>
    <property type="project" value="UniProtKB-KW"/>
</dbReference>
<dbReference type="EMBL" id="HBJA01049415">
    <property type="protein sequence ID" value="CAE0806373.1"/>
    <property type="molecule type" value="Transcribed_RNA"/>
</dbReference>
<reference evidence="7" key="1">
    <citation type="submission" date="2021-01" db="EMBL/GenBank/DDBJ databases">
        <authorList>
            <person name="Corre E."/>
            <person name="Pelletier E."/>
            <person name="Niang G."/>
            <person name="Scheremetjew M."/>
            <person name="Finn R."/>
            <person name="Kale V."/>
            <person name="Holt S."/>
            <person name="Cochrane G."/>
            <person name="Meng A."/>
            <person name="Brown T."/>
            <person name="Cohen L."/>
        </authorList>
    </citation>
    <scope>NUCLEOTIDE SEQUENCE</scope>
    <source>
        <strain evidence="7">CCMP1594</strain>
    </source>
</reference>
<dbReference type="PANTHER" id="PTHR22791">
    <property type="entry name" value="RING-TYPE DOMAIN-CONTAINING PROTEIN"/>
    <property type="match status" value="1"/>
</dbReference>
<keyword evidence="1" id="KW-0479">Metal-binding</keyword>
<dbReference type="InterPro" id="IPR001841">
    <property type="entry name" value="Znf_RING"/>
</dbReference>
<dbReference type="InterPro" id="IPR018957">
    <property type="entry name" value="Znf_C3HC4_RING-type"/>
</dbReference>
<name>A0A7S4CU71_9EUGL</name>
<feature type="region of interest" description="Disordered" evidence="5">
    <location>
        <begin position="147"/>
        <end position="166"/>
    </location>
</feature>
<dbReference type="GO" id="GO:0061630">
    <property type="term" value="F:ubiquitin protein ligase activity"/>
    <property type="evidence" value="ECO:0007669"/>
    <property type="project" value="TreeGrafter"/>
</dbReference>
<keyword evidence="2 4" id="KW-0863">Zinc-finger</keyword>
<dbReference type="Pfam" id="PF00097">
    <property type="entry name" value="zf-C3HC4"/>
    <property type="match status" value="1"/>
</dbReference>
<dbReference type="SUPFAM" id="SSF57850">
    <property type="entry name" value="RING/U-box"/>
    <property type="match status" value="2"/>
</dbReference>
<feature type="region of interest" description="Disordered" evidence="5">
    <location>
        <begin position="401"/>
        <end position="441"/>
    </location>
</feature>
<dbReference type="PROSITE" id="PS00518">
    <property type="entry name" value="ZF_RING_1"/>
    <property type="match status" value="2"/>
</dbReference>
<proteinExistence type="predicted"/>
<evidence type="ECO:0000259" key="6">
    <source>
        <dbReference type="PROSITE" id="PS50089"/>
    </source>
</evidence>
<feature type="compositionally biased region" description="Basic and acidic residues" evidence="5">
    <location>
        <begin position="401"/>
        <end position="414"/>
    </location>
</feature>
<dbReference type="Pfam" id="PF13445">
    <property type="entry name" value="zf-RING_UBOX"/>
    <property type="match status" value="1"/>
</dbReference>
<dbReference type="InterPro" id="IPR017907">
    <property type="entry name" value="Znf_RING_CS"/>
</dbReference>
<feature type="compositionally biased region" description="Acidic residues" evidence="5">
    <location>
        <begin position="425"/>
        <end position="441"/>
    </location>
</feature>